<gene>
    <name evidence="1" type="ORF">FBU59_005343</name>
</gene>
<comment type="caution">
    <text evidence="1">The sequence shown here is derived from an EMBL/GenBank/DDBJ whole genome shotgun (WGS) entry which is preliminary data.</text>
</comment>
<accession>A0ACC1J2W9</accession>
<evidence type="ECO:0000313" key="1">
    <source>
        <dbReference type="EMBL" id="KAJ1935569.1"/>
    </source>
</evidence>
<feature type="non-terminal residue" evidence="1">
    <location>
        <position position="1"/>
    </location>
</feature>
<organism evidence="1 2">
    <name type="scientific">Linderina macrospora</name>
    <dbReference type="NCBI Taxonomy" id="4868"/>
    <lineage>
        <taxon>Eukaryota</taxon>
        <taxon>Fungi</taxon>
        <taxon>Fungi incertae sedis</taxon>
        <taxon>Zoopagomycota</taxon>
        <taxon>Kickxellomycotina</taxon>
        <taxon>Kickxellomycetes</taxon>
        <taxon>Kickxellales</taxon>
        <taxon>Kickxellaceae</taxon>
        <taxon>Linderina</taxon>
    </lineage>
</organism>
<protein>
    <submittedName>
        <fullName evidence="1">Uncharacterized protein</fullName>
    </submittedName>
</protein>
<dbReference type="EMBL" id="JANBPW010004197">
    <property type="protein sequence ID" value="KAJ1935569.1"/>
    <property type="molecule type" value="Genomic_DNA"/>
</dbReference>
<evidence type="ECO:0000313" key="2">
    <source>
        <dbReference type="Proteomes" id="UP001150603"/>
    </source>
</evidence>
<name>A0ACC1J2W9_9FUNG</name>
<keyword evidence="2" id="KW-1185">Reference proteome</keyword>
<reference evidence="1" key="1">
    <citation type="submission" date="2022-07" db="EMBL/GenBank/DDBJ databases">
        <title>Phylogenomic reconstructions and comparative analyses of Kickxellomycotina fungi.</title>
        <authorList>
            <person name="Reynolds N.K."/>
            <person name="Stajich J.E."/>
            <person name="Barry K."/>
            <person name="Grigoriev I.V."/>
            <person name="Crous P."/>
            <person name="Smith M.E."/>
        </authorList>
    </citation>
    <scope>NUCLEOTIDE SEQUENCE</scope>
    <source>
        <strain evidence="1">NRRL 5244</strain>
    </source>
</reference>
<dbReference type="Proteomes" id="UP001150603">
    <property type="component" value="Unassembled WGS sequence"/>
</dbReference>
<proteinExistence type="predicted"/>
<sequence>PPLTKLLGTESTPFSAGPPDALPRERTLSIIPHAAAPAIPQPIITGVLSCCLS</sequence>
<feature type="non-terminal residue" evidence="1">
    <location>
        <position position="53"/>
    </location>
</feature>